<keyword evidence="8" id="KW-0472">Membrane</keyword>
<dbReference type="SMART" id="SM00181">
    <property type="entry name" value="EGF"/>
    <property type="match status" value="4"/>
</dbReference>
<dbReference type="FunFam" id="2.10.25.10:FF:000208">
    <property type="entry name" value="Crumbs 2, cell polarity complex component"/>
    <property type="match status" value="1"/>
</dbReference>
<dbReference type="GO" id="GO:0016324">
    <property type="term" value="C:apical plasma membrane"/>
    <property type="evidence" value="ECO:0007669"/>
    <property type="project" value="UniProtKB-SubCell"/>
</dbReference>
<name>A0AAN8CXN7_9TELE</name>
<evidence type="ECO:0000256" key="4">
    <source>
        <dbReference type="ARBA" id="ARBA00022692"/>
    </source>
</evidence>
<dbReference type="Pfam" id="PF00008">
    <property type="entry name" value="EGF"/>
    <property type="match status" value="3"/>
</dbReference>
<keyword evidence="5" id="KW-0732">Signal</keyword>
<evidence type="ECO:0000313" key="14">
    <source>
        <dbReference type="EMBL" id="KAK5909133.1"/>
    </source>
</evidence>
<keyword evidence="7" id="KW-1133">Transmembrane helix</keyword>
<gene>
    <name evidence="14" type="ORF">CesoFtcFv8_003091</name>
</gene>
<keyword evidence="6" id="KW-0677">Repeat</keyword>
<feature type="disulfide bond" evidence="12">
    <location>
        <begin position="129"/>
        <end position="138"/>
    </location>
</feature>
<keyword evidence="3 12" id="KW-0245">EGF-like domain</keyword>
<comment type="similarity">
    <text evidence="11">Belongs to the Crumbs protein family.</text>
</comment>
<evidence type="ECO:0000256" key="2">
    <source>
        <dbReference type="ARBA" id="ARBA00022475"/>
    </source>
</evidence>
<evidence type="ECO:0000256" key="1">
    <source>
        <dbReference type="ARBA" id="ARBA00004247"/>
    </source>
</evidence>
<dbReference type="FunFam" id="2.10.25.10:FF:000339">
    <property type="entry name" value="Crumbs cell polarity complex component 2"/>
    <property type="match status" value="1"/>
</dbReference>
<evidence type="ECO:0000256" key="5">
    <source>
        <dbReference type="ARBA" id="ARBA00022729"/>
    </source>
</evidence>
<feature type="domain" description="EGF-like" evidence="13">
    <location>
        <begin position="64"/>
        <end position="101"/>
    </location>
</feature>
<dbReference type="InterPro" id="IPR051022">
    <property type="entry name" value="Notch_Cell-Fate_Det"/>
</dbReference>
<evidence type="ECO:0000256" key="12">
    <source>
        <dbReference type="PROSITE-ProRule" id="PRU00076"/>
    </source>
</evidence>
<keyword evidence="10" id="KW-0325">Glycoprotein</keyword>
<dbReference type="InterPro" id="IPR000742">
    <property type="entry name" value="EGF"/>
</dbReference>
<dbReference type="EMBL" id="JAULUE010002048">
    <property type="protein sequence ID" value="KAK5909133.1"/>
    <property type="molecule type" value="Genomic_DNA"/>
</dbReference>
<dbReference type="PROSITE" id="PS00022">
    <property type="entry name" value="EGF_1"/>
    <property type="match status" value="3"/>
</dbReference>
<keyword evidence="9 12" id="KW-1015">Disulfide bond</keyword>
<comment type="caution">
    <text evidence="12">Lacks conserved residue(s) required for the propagation of feature annotation.</text>
</comment>
<dbReference type="GO" id="GO:0045197">
    <property type="term" value="P:establishment or maintenance of epithelial cell apical/basal polarity"/>
    <property type="evidence" value="ECO:0007669"/>
    <property type="project" value="TreeGrafter"/>
</dbReference>
<feature type="domain" description="EGF-like" evidence="13">
    <location>
        <begin position="141"/>
        <end position="198"/>
    </location>
</feature>
<dbReference type="SUPFAM" id="SSF57196">
    <property type="entry name" value="EGF/Laminin"/>
    <property type="match status" value="4"/>
</dbReference>
<dbReference type="InterPro" id="IPR001881">
    <property type="entry name" value="EGF-like_Ca-bd_dom"/>
</dbReference>
<dbReference type="CDD" id="cd00054">
    <property type="entry name" value="EGF_CA"/>
    <property type="match status" value="3"/>
</dbReference>
<protein>
    <recommendedName>
        <fullName evidence="13">EGF-like domain-containing protein</fullName>
    </recommendedName>
</protein>
<dbReference type="Proteomes" id="UP001335648">
    <property type="component" value="Unassembled WGS sequence"/>
</dbReference>
<evidence type="ECO:0000256" key="11">
    <source>
        <dbReference type="ARBA" id="ARBA00060989"/>
    </source>
</evidence>
<evidence type="ECO:0000313" key="15">
    <source>
        <dbReference type="Proteomes" id="UP001335648"/>
    </source>
</evidence>
<organism evidence="14 15">
    <name type="scientific">Champsocephalus esox</name>
    <name type="common">pike icefish</name>
    <dbReference type="NCBI Taxonomy" id="159716"/>
    <lineage>
        <taxon>Eukaryota</taxon>
        <taxon>Metazoa</taxon>
        <taxon>Chordata</taxon>
        <taxon>Craniata</taxon>
        <taxon>Vertebrata</taxon>
        <taxon>Euteleostomi</taxon>
        <taxon>Actinopterygii</taxon>
        <taxon>Neopterygii</taxon>
        <taxon>Teleostei</taxon>
        <taxon>Neoteleostei</taxon>
        <taxon>Acanthomorphata</taxon>
        <taxon>Eupercaria</taxon>
        <taxon>Perciformes</taxon>
        <taxon>Notothenioidei</taxon>
        <taxon>Channichthyidae</taxon>
        <taxon>Champsocephalus</taxon>
    </lineage>
</organism>
<dbReference type="GO" id="GO:0032991">
    <property type="term" value="C:protein-containing complex"/>
    <property type="evidence" value="ECO:0007669"/>
    <property type="project" value="TreeGrafter"/>
</dbReference>
<comment type="subcellular location">
    <subcellularLocation>
        <location evidence="1">Apical cell membrane</location>
        <topology evidence="1">Single-pass type I membrane protein</topology>
    </subcellularLocation>
</comment>
<evidence type="ECO:0000256" key="7">
    <source>
        <dbReference type="ARBA" id="ARBA00022989"/>
    </source>
</evidence>
<dbReference type="PROSITE" id="PS01186">
    <property type="entry name" value="EGF_2"/>
    <property type="match status" value="3"/>
</dbReference>
<accession>A0AAN8CXN7</accession>
<dbReference type="SMART" id="SM00179">
    <property type="entry name" value="EGF_CA"/>
    <property type="match status" value="5"/>
</dbReference>
<dbReference type="FunFam" id="2.10.25.10:FF:000143">
    <property type="entry name" value="Protein crumbs 1"/>
    <property type="match status" value="1"/>
</dbReference>
<dbReference type="InterPro" id="IPR000152">
    <property type="entry name" value="EGF-type_Asp/Asn_hydroxyl_site"/>
</dbReference>
<dbReference type="FunFam" id="2.10.25.10:FF:000039">
    <property type="entry name" value="Crumbs cell polarity complex component 1"/>
    <property type="match status" value="1"/>
</dbReference>
<dbReference type="PANTHER" id="PTHR24049:SF1">
    <property type="entry name" value="PROTEIN CRUMBS HOMOLOG 1"/>
    <property type="match status" value="1"/>
</dbReference>
<dbReference type="PRINTS" id="PR00010">
    <property type="entry name" value="EGFBLOOD"/>
</dbReference>
<dbReference type="AlphaFoldDB" id="A0AAN8CXN7"/>
<evidence type="ECO:0000256" key="6">
    <source>
        <dbReference type="ARBA" id="ARBA00022737"/>
    </source>
</evidence>
<dbReference type="InterPro" id="IPR018097">
    <property type="entry name" value="EGF_Ca-bd_CS"/>
</dbReference>
<dbReference type="PROSITE" id="PS00010">
    <property type="entry name" value="ASX_HYDROXYL"/>
    <property type="match status" value="2"/>
</dbReference>
<dbReference type="GO" id="GO:0007157">
    <property type="term" value="P:heterophilic cell-cell adhesion via plasma membrane cell adhesion molecules"/>
    <property type="evidence" value="ECO:0007669"/>
    <property type="project" value="TreeGrafter"/>
</dbReference>
<keyword evidence="15" id="KW-1185">Reference proteome</keyword>
<dbReference type="PROSITE" id="PS01187">
    <property type="entry name" value="EGF_CA"/>
    <property type="match status" value="1"/>
</dbReference>
<feature type="disulfide bond" evidence="12">
    <location>
        <begin position="52"/>
        <end position="61"/>
    </location>
</feature>
<keyword evidence="2" id="KW-1003">Cell membrane</keyword>
<dbReference type="PROSITE" id="PS50026">
    <property type="entry name" value="EGF_3"/>
    <property type="match status" value="5"/>
</dbReference>
<feature type="disulfide bond" evidence="12">
    <location>
        <begin position="188"/>
        <end position="197"/>
    </location>
</feature>
<proteinExistence type="inferred from homology"/>
<sequence>MSCFAELTPWPAAIPLSSAGINCEVDIDECEVHPCQNGATCRDHIALYTCECLAGFQGQDCEVNIDECASSPCLNEGRCLDGVNSYECDCEGTGFAGLHCEEDIPECASDPCQHGATCVEGVNQYTCQCWPGYQGGSCQVDTDECEHRPCENGGKCFQRSDILNYGALPEFSNANFSYEEAAGFICRCLPGFTGDNCSVDVDECEPAPCLNEGTCQDQLFLLSPRRGVACRWNYFSSLLQSRYSLISVAACDVVIESADVMLTHRGRTWLFRPTLVTDCC</sequence>
<dbReference type="GO" id="GO:0005509">
    <property type="term" value="F:calcium ion binding"/>
    <property type="evidence" value="ECO:0007669"/>
    <property type="project" value="InterPro"/>
</dbReference>
<reference evidence="14 15" key="1">
    <citation type="journal article" date="2023" name="Mol. Biol. Evol.">
        <title>Genomics of Secondarily Temperate Adaptation in the Only Non-Antarctic Icefish.</title>
        <authorList>
            <person name="Rivera-Colon A.G."/>
            <person name="Rayamajhi N."/>
            <person name="Minhas B.F."/>
            <person name="Madrigal G."/>
            <person name="Bilyk K.T."/>
            <person name="Yoon V."/>
            <person name="Hune M."/>
            <person name="Gregory S."/>
            <person name="Cheng C.H.C."/>
            <person name="Catchen J.M."/>
        </authorList>
    </citation>
    <scope>NUCLEOTIDE SEQUENCE [LARGE SCALE GENOMIC DNA]</scope>
    <source>
        <strain evidence="14">JC2023a</strain>
    </source>
</reference>
<dbReference type="PANTHER" id="PTHR24049">
    <property type="entry name" value="CRUMBS FAMILY MEMBER"/>
    <property type="match status" value="1"/>
</dbReference>
<dbReference type="Gene3D" id="2.10.25.10">
    <property type="entry name" value="Laminin"/>
    <property type="match status" value="5"/>
</dbReference>
<evidence type="ECO:0000256" key="3">
    <source>
        <dbReference type="ARBA" id="ARBA00022536"/>
    </source>
</evidence>
<evidence type="ECO:0000256" key="10">
    <source>
        <dbReference type="ARBA" id="ARBA00023180"/>
    </source>
</evidence>
<evidence type="ECO:0000259" key="13">
    <source>
        <dbReference type="PROSITE" id="PS50026"/>
    </source>
</evidence>
<feature type="domain" description="EGF-like" evidence="13">
    <location>
        <begin position="103"/>
        <end position="139"/>
    </location>
</feature>
<comment type="caution">
    <text evidence="14">The sequence shown here is derived from an EMBL/GenBank/DDBJ whole genome shotgun (WGS) entry which is preliminary data.</text>
</comment>
<evidence type="ECO:0000256" key="8">
    <source>
        <dbReference type="ARBA" id="ARBA00023136"/>
    </source>
</evidence>
<keyword evidence="4" id="KW-0812">Transmembrane</keyword>
<evidence type="ECO:0000256" key="9">
    <source>
        <dbReference type="ARBA" id="ARBA00023157"/>
    </source>
</evidence>
<feature type="domain" description="EGF-like" evidence="13">
    <location>
        <begin position="26"/>
        <end position="62"/>
    </location>
</feature>
<feature type="domain" description="EGF-like" evidence="13">
    <location>
        <begin position="200"/>
        <end position="231"/>
    </location>
</feature>